<accession>A0A915I8B6</accession>
<name>A0A915I8B6_ROMCU</name>
<protein>
    <submittedName>
        <fullName evidence="3">Uncharacterized protein</fullName>
    </submittedName>
</protein>
<sequence>AVNSLKSNLSLGGPPKLANPIPKPALKLNKKLKLSSLKNNLQALSKKYCRKLSNSIILNE</sequence>
<dbReference type="Proteomes" id="UP000887565">
    <property type="component" value="Unplaced"/>
</dbReference>
<feature type="compositionally biased region" description="Polar residues" evidence="1">
    <location>
        <begin position="1"/>
        <end position="10"/>
    </location>
</feature>
<dbReference type="AlphaFoldDB" id="A0A915I8B6"/>
<feature type="region of interest" description="Disordered" evidence="1">
    <location>
        <begin position="1"/>
        <end position="22"/>
    </location>
</feature>
<evidence type="ECO:0000256" key="1">
    <source>
        <dbReference type="SAM" id="MobiDB-lite"/>
    </source>
</evidence>
<evidence type="ECO:0000313" key="2">
    <source>
        <dbReference type="Proteomes" id="UP000887565"/>
    </source>
</evidence>
<organism evidence="2 3">
    <name type="scientific">Romanomermis culicivorax</name>
    <name type="common">Nematode worm</name>
    <dbReference type="NCBI Taxonomy" id="13658"/>
    <lineage>
        <taxon>Eukaryota</taxon>
        <taxon>Metazoa</taxon>
        <taxon>Ecdysozoa</taxon>
        <taxon>Nematoda</taxon>
        <taxon>Enoplea</taxon>
        <taxon>Dorylaimia</taxon>
        <taxon>Mermithida</taxon>
        <taxon>Mermithoidea</taxon>
        <taxon>Mermithidae</taxon>
        <taxon>Romanomermis</taxon>
    </lineage>
</organism>
<evidence type="ECO:0000313" key="3">
    <source>
        <dbReference type="WBParaSite" id="nRc.2.0.1.t10107-RA"/>
    </source>
</evidence>
<reference evidence="3" key="1">
    <citation type="submission" date="2022-11" db="UniProtKB">
        <authorList>
            <consortium name="WormBaseParasite"/>
        </authorList>
    </citation>
    <scope>IDENTIFICATION</scope>
</reference>
<keyword evidence="2" id="KW-1185">Reference proteome</keyword>
<proteinExistence type="predicted"/>
<dbReference type="WBParaSite" id="nRc.2.0.1.t10107-RA">
    <property type="protein sequence ID" value="nRc.2.0.1.t10107-RA"/>
    <property type="gene ID" value="nRc.2.0.1.g10107"/>
</dbReference>